<dbReference type="Proteomes" id="UP001279734">
    <property type="component" value="Unassembled WGS sequence"/>
</dbReference>
<evidence type="ECO:0000313" key="8">
    <source>
        <dbReference type="EMBL" id="GMH11043.1"/>
    </source>
</evidence>
<dbReference type="FunFam" id="3.30.430.20:FF:000002">
    <property type="entry name" value="Cysteine-rich receptor-like protein kinase 10"/>
    <property type="match status" value="1"/>
</dbReference>
<reference evidence="8" key="1">
    <citation type="submission" date="2023-05" db="EMBL/GenBank/DDBJ databases">
        <title>Nepenthes gracilis genome sequencing.</title>
        <authorList>
            <person name="Fukushima K."/>
        </authorList>
    </citation>
    <scope>NUCLEOTIDE SEQUENCE</scope>
    <source>
        <strain evidence="8">SING2019-196</strain>
    </source>
</reference>
<feature type="chain" id="PRO_5042248524" description="Gnk2-homologous domain-containing protein" evidence="6">
    <location>
        <begin position="26"/>
        <end position="243"/>
    </location>
</feature>
<feature type="domain" description="Gnk2-homologous" evidence="7">
    <location>
        <begin position="135"/>
        <end position="240"/>
    </location>
</feature>
<dbReference type="AlphaFoldDB" id="A0AAD3SGW5"/>
<dbReference type="PANTHER" id="PTHR32411">
    <property type="entry name" value="CYSTEINE-RICH REPEAT SECRETORY PROTEIN 38-RELATED"/>
    <property type="match status" value="1"/>
</dbReference>
<evidence type="ECO:0000313" key="9">
    <source>
        <dbReference type="Proteomes" id="UP001279734"/>
    </source>
</evidence>
<dbReference type="InterPro" id="IPR050581">
    <property type="entry name" value="CRR_secretory_protein"/>
</dbReference>
<organism evidence="8 9">
    <name type="scientific">Nepenthes gracilis</name>
    <name type="common">Slender pitcher plant</name>
    <dbReference type="NCBI Taxonomy" id="150966"/>
    <lineage>
        <taxon>Eukaryota</taxon>
        <taxon>Viridiplantae</taxon>
        <taxon>Streptophyta</taxon>
        <taxon>Embryophyta</taxon>
        <taxon>Tracheophyta</taxon>
        <taxon>Spermatophyta</taxon>
        <taxon>Magnoliopsida</taxon>
        <taxon>eudicotyledons</taxon>
        <taxon>Gunneridae</taxon>
        <taxon>Pentapetalae</taxon>
        <taxon>Caryophyllales</taxon>
        <taxon>Nepenthaceae</taxon>
        <taxon>Nepenthes</taxon>
    </lineage>
</organism>
<dbReference type="Pfam" id="PF01657">
    <property type="entry name" value="Stress-antifung"/>
    <property type="match status" value="2"/>
</dbReference>
<dbReference type="InterPro" id="IPR002902">
    <property type="entry name" value="GNK2"/>
</dbReference>
<proteinExistence type="inferred from homology"/>
<gene>
    <name evidence="8" type="ORF">Nepgr_012884</name>
</gene>
<feature type="signal peptide" evidence="6">
    <location>
        <begin position="1"/>
        <end position="25"/>
    </location>
</feature>
<feature type="domain" description="Gnk2-homologous" evidence="7">
    <location>
        <begin position="27"/>
        <end position="129"/>
    </location>
</feature>
<evidence type="ECO:0000259" key="7">
    <source>
        <dbReference type="PROSITE" id="PS51473"/>
    </source>
</evidence>
<protein>
    <recommendedName>
        <fullName evidence="7">Gnk2-homologous domain-containing protein</fullName>
    </recommendedName>
</protein>
<comment type="subcellular location">
    <subcellularLocation>
        <location evidence="1">Secreted</location>
    </subcellularLocation>
</comment>
<evidence type="ECO:0000256" key="6">
    <source>
        <dbReference type="SAM" id="SignalP"/>
    </source>
</evidence>
<comment type="similarity">
    <text evidence="5">Belongs to the cysteine-rich repeat secretory protein family.</text>
</comment>
<dbReference type="InterPro" id="IPR038408">
    <property type="entry name" value="GNK2_sf"/>
</dbReference>
<dbReference type="PANTHER" id="PTHR32411:SF43">
    <property type="entry name" value="CYSTEINE-RICH REPEAT SECRETORY PROTEIN 38"/>
    <property type="match status" value="1"/>
</dbReference>
<dbReference type="EMBL" id="BSYO01000010">
    <property type="protein sequence ID" value="GMH11043.1"/>
    <property type="molecule type" value="Genomic_DNA"/>
</dbReference>
<dbReference type="PROSITE" id="PS51473">
    <property type="entry name" value="GNK2"/>
    <property type="match status" value="2"/>
</dbReference>
<dbReference type="CDD" id="cd23509">
    <property type="entry name" value="Gnk2-like"/>
    <property type="match status" value="2"/>
</dbReference>
<dbReference type="Gene3D" id="3.30.430.20">
    <property type="entry name" value="Gnk2 domain, C-X8-C-X2-C motif"/>
    <property type="match status" value="2"/>
</dbReference>
<keyword evidence="2" id="KW-0964">Secreted</keyword>
<evidence type="ECO:0000256" key="1">
    <source>
        <dbReference type="ARBA" id="ARBA00004613"/>
    </source>
</evidence>
<keyword evidence="9" id="KW-1185">Reference proteome</keyword>
<evidence type="ECO:0000256" key="3">
    <source>
        <dbReference type="ARBA" id="ARBA00022729"/>
    </source>
</evidence>
<dbReference type="GO" id="GO:0005576">
    <property type="term" value="C:extracellular region"/>
    <property type="evidence" value="ECO:0007669"/>
    <property type="project" value="UniProtKB-SubCell"/>
</dbReference>
<sequence>MSAFIRNSPFLHLLCFSLLLRLAVGADPLYHICLSSGTYTANTPYEMNLNKVKSSLSYKTPFSGFAMVSAGSIPDRVYGLAQCRGDATSQDCKTCVANASDEIKNLCPYNKGGIIWYDNCLLKYLDGDFFHQIDTENIVYLYNVKNITDPILFNKKTKELLNQLSQQASATWKLFAAGETKFEGSTKIYGMAQCTRDLSNADCKTCLENAISQLPSCCDGKQGGRVVGGSCTVRFEIYPFISY</sequence>
<keyword evidence="4" id="KW-0677">Repeat</keyword>
<keyword evidence="3 6" id="KW-0732">Signal</keyword>
<accession>A0AAD3SGW5</accession>
<evidence type="ECO:0000256" key="5">
    <source>
        <dbReference type="ARBA" id="ARBA00038515"/>
    </source>
</evidence>
<name>A0AAD3SGW5_NEPGR</name>
<evidence type="ECO:0000256" key="4">
    <source>
        <dbReference type="ARBA" id="ARBA00022737"/>
    </source>
</evidence>
<comment type="caution">
    <text evidence="8">The sequence shown here is derived from an EMBL/GenBank/DDBJ whole genome shotgun (WGS) entry which is preliminary data.</text>
</comment>
<evidence type="ECO:0000256" key="2">
    <source>
        <dbReference type="ARBA" id="ARBA00022525"/>
    </source>
</evidence>